<name>A0A1I8B9E3_MELHA</name>
<keyword evidence="1" id="KW-0430">Lectin</keyword>
<reference evidence="4" key="1">
    <citation type="submission" date="2016-11" db="UniProtKB">
        <authorList>
            <consortium name="WormBaseParasite"/>
        </authorList>
    </citation>
    <scope>IDENTIFICATION</scope>
</reference>
<organism evidence="3 4">
    <name type="scientific">Meloidogyne hapla</name>
    <name type="common">Root-knot nematode worm</name>
    <dbReference type="NCBI Taxonomy" id="6305"/>
    <lineage>
        <taxon>Eukaryota</taxon>
        <taxon>Metazoa</taxon>
        <taxon>Ecdysozoa</taxon>
        <taxon>Nematoda</taxon>
        <taxon>Chromadorea</taxon>
        <taxon>Rhabditida</taxon>
        <taxon>Tylenchina</taxon>
        <taxon>Tylenchomorpha</taxon>
        <taxon>Tylenchoidea</taxon>
        <taxon>Meloidogynidae</taxon>
        <taxon>Meloidogyninae</taxon>
        <taxon>Meloidogyne</taxon>
    </lineage>
</organism>
<feature type="domain" description="Galectin" evidence="2">
    <location>
        <begin position="10"/>
        <end position="170"/>
    </location>
</feature>
<sequence length="575" mass="65642">MGTDEKNQIFKHELDYLPFNGSVFCLEGFVLPTSKVGTNDVIFEIFLMHESNDVSSKFGDILLNMKFNFISINYGTPLLEMESQLFDGDWNTIQQHNNPIGQPGVEFKVAIHVEEYKFGIQVNDGMEYIYYNYTAPPWMVNWIIKEKYFCDKEEKTLNPPLVKGQKFSMVFLINEGKFEIYYADEEIYKYEHKLPVWAIQYIVAGCGHACIKAEAYRAEAKWPHTMDCPQGVTKCYVSGDVKKGDGTLEGTRSRQSSQGCGECPVPSIPCRSCSTRKCNHDSFFIAVNYCWENEEVAKACKGKSECYYAVIDDNIVEQGCNEGINWNETNVQIIKCSMPICNTKDLYDNTLFCLNKGKDDLETKKARDKCYDEICFVHRHWDDGKLEQGCGKCPENVHETDCITCKTKFCNEESKVKKFCWDDNSSDKKCRTSFDDYCFAERKQNNKFEYSVNKGCGNCSTLACKSCKENLCNDGKNIPNNFCLNSDGKSVIDCDDYECYINLDFQTGCGNCDKNKINEPCVDCKGLNCNTKDIIDKALFCNVKDENGNEKKGNRKCLDEKLCFISVDLNKGNLE</sequence>
<keyword evidence="3" id="KW-1185">Reference proteome</keyword>
<evidence type="ECO:0000256" key="1">
    <source>
        <dbReference type="ARBA" id="ARBA00022734"/>
    </source>
</evidence>
<evidence type="ECO:0000313" key="3">
    <source>
        <dbReference type="Proteomes" id="UP000095281"/>
    </source>
</evidence>
<dbReference type="SUPFAM" id="SSF49899">
    <property type="entry name" value="Concanavalin A-like lectins/glucanases"/>
    <property type="match status" value="2"/>
</dbReference>
<accession>A0A1I8B9E3</accession>
<dbReference type="InterPro" id="IPR013320">
    <property type="entry name" value="ConA-like_dom_sf"/>
</dbReference>
<dbReference type="WBParaSite" id="MhA1_Contig1624.frz3.gene2">
    <property type="protein sequence ID" value="MhA1_Contig1624.frz3.gene2"/>
    <property type="gene ID" value="MhA1_Contig1624.frz3.gene2"/>
</dbReference>
<dbReference type="PROSITE" id="PS51304">
    <property type="entry name" value="GALECTIN"/>
    <property type="match status" value="1"/>
</dbReference>
<proteinExistence type="predicted"/>
<dbReference type="GO" id="GO:0030246">
    <property type="term" value="F:carbohydrate binding"/>
    <property type="evidence" value="ECO:0007669"/>
    <property type="project" value="UniProtKB-KW"/>
</dbReference>
<dbReference type="Gene3D" id="2.60.120.200">
    <property type="match status" value="2"/>
</dbReference>
<dbReference type="InterPro" id="IPR001079">
    <property type="entry name" value="Galectin_CRD"/>
</dbReference>
<dbReference type="AlphaFoldDB" id="A0A1I8B9E3"/>
<evidence type="ECO:0000259" key="2">
    <source>
        <dbReference type="PROSITE" id="PS51304"/>
    </source>
</evidence>
<protein>
    <submittedName>
        <fullName evidence="4">Galectin domain-containing protein</fullName>
    </submittedName>
</protein>
<dbReference type="Pfam" id="PF00337">
    <property type="entry name" value="Gal-bind_lectin"/>
    <property type="match status" value="1"/>
</dbReference>
<dbReference type="Proteomes" id="UP000095281">
    <property type="component" value="Unplaced"/>
</dbReference>
<evidence type="ECO:0000313" key="4">
    <source>
        <dbReference type="WBParaSite" id="MhA1_Contig1624.frz3.gene2"/>
    </source>
</evidence>